<dbReference type="EMBL" id="CP002623">
    <property type="protein sequence ID" value="AEI92183.1"/>
    <property type="molecule type" value="Genomic_DNA"/>
</dbReference>
<dbReference type="InterPro" id="IPR008869">
    <property type="entry name" value="MlaC/ttg2D"/>
</dbReference>
<proteinExistence type="predicted"/>
<feature type="signal peptide" evidence="1">
    <location>
        <begin position="1"/>
        <end position="27"/>
    </location>
</feature>
<dbReference type="OrthoDB" id="7839352at2"/>
<dbReference type="Gene3D" id="3.10.450.710">
    <property type="entry name" value="Tgt2/MlaC"/>
    <property type="match status" value="1"/>
</dbReference>
<dbReference type="AlphaFoldDB" id="F7ZEV2"/>
<evidence type="ECO:0000313" key="3">
    <source>
        <dbReference type="Proteomes" id="UP000001353"/>
    </source>
</evidence>
<gene>
    <name evidence="2" type="ordered locus">RLO149_c001510</name>
</gene>
<dbReference type="PANTHER" id="PTHR36573:SF1">
    <property type="entry name" value="INTERMEMBRANE PHOSPHOLIPID TRANSPORT SYSTEM BINDING PROTEIN MLAC"/>
    <property type="match status" value="1"/>
</dbReference>
<name>F7ZEV2_ROSLO</name>
<dbReference type="STRING" id="391595.RLO149_c001510"/>
<dbReference type="eggNOG" id="COG2854">
    <property type="taxonomic scope" value="Bacteria"/>
</dbReference>
<dbReference type="KEGG" id="rli:RLO149_c001510"/>
<dbReference type="HOGENOM" id="CLU_1359570_0_0_5"/>
<reference evidence="2 3" key="1">
    <citation type="journal article" date="2011" name="BMC Genomics">
        <title>Comparative genome analysis and genome-guided physiological analysis of Roseobacter litoralis.</title>
        <authorList>
            <person name="Kalhoefer D."/>
            <person name="Thole S."/>
            <person name="Voget S."/>
            <person name="Lehmann R."/>
            <person name="Liesegang H."/>
            <person name="Wollher A."/>
            <person name="Daniel R."/>
            <person name="Simon M."/>
            <person name="Brinkhoff T."/>
        </authorList>
    </citation>
    <scope>NUCLEOTIDE SEQUENCE [LARGE SCALE GENOMIC DNA]</scope>
    <source>
        <strain evidence="3">ATCC 49566 / DSM 6996 / JCM 21268 / NBRC 15278 / OCh 149</strain>
    </source>
</reference>
<accession>F7ZEV2</accession>
<feature type="chain" id="PRO_5003373071" evidence="1">
    <location>
        <begin position="28"/>
        <end position="199"/>
    </location>
</feature>
<protein>
    <submittedName>
        <fullName evidence="2">Toluene tolerance protein</fullName>
    </submittedName>
</protein>
<evidence type="ECO:0000313" key="2">
    <source>
        <dbReference type="EMBL" id="AEI92183.1"/>
    </source>
</evidence>
<evidence type="ECO:0000256" key="1">
    <source>
        <dbReference type="SAM" id="SignalP"/>
    </source>
</evidence>
<dbReference type="PANTHER" id="PTHR36573">
    <property type="entry name" value="INTERMEMBRANE PHOSPHOLIPID TRANSPORT SYSTEM BINDING PROTEIN MLAC"/>
    <property type="match status" value="1"/>
</dbReference>
<organism evidence="2 3">
    <name type="scientific">Roseobacter litoralis (strain ATCC 49566 / DSM 6996 / JCM 21268 / NBRC 15278 / OCh 149)</name>
    <dbReference type="NCBI Taxonomy" id="391595"/>
    <lineage>
        <taxon>Bacteria</taxon>
        <taxon>Pseudomonadati</taxon>
        <taxon>Pseudomonadota</taxon>
        <taxon>Alphaproteobacteria</taxon>
        <taxon>Rhodobacterales</taxon>
        <taxon>Roseobacteraceae</taxon>
        <taxon>Roseobacter</taxon>
    </lineage>
</organism>
<dbReference type="InterPro" id="IPR042245">
    <property type="entry name" value="Tgt2/MlaC_sf"/>
</dbReference>
<dbReference type="InterPro" id="IPR006311">
    <property type="entry name" value="TAT_signal"/>
</dbReference>
<keyword evidence="1" id="KW-0732">Signal</keyword>
<dbReference type="Pfam" id="PF05494">
    <property type="entry name" value="MlaC"/>
    <property type="match status" value="1"/>
</dbReference>
<sequence>MRFEPTRRTFLAATAGFLGLLGAPAFALSEQQARTLVDDVVAQLQAVINSGKSDAAILGDLERLFVKYADVNIMAQYALGNDGRSASSAEKRAFADAFKGYIARKYGKRFRDFIGGRVEVQSVKEIRSGYEVKTKAYLRGESPFDVSFHVSDRSGSDKFFNIYIEGVNLLLTERTEIGSMLDKRGGDINAVVNDLKKAG</sequence>
<keyword evidence="3" id="KW-1185">Reference proteome</keyword>
<dbReference type="Proteomes" id="UP000001353">
    <property type="component" value="Chromosome"/>
</dbReference>
<dbReference type="PROSITE" id="PS51318">
    <property type="entry name" value="TAT"/>
    <property type="match status" value="1"/>
</dbReference>
<dbReference type="RefSeq" id="WP_013960127.1">
    <property type="nucleotide sequence ID" value="NC_015730.1"/>
</dbReference>